<dbReference type="PANTHER" id="PTHR47096:SF1">
    <property type="entry name" value="MISSHAPEN LIKE KINASE 1"/>
    <property type="match status" value="1"/>
</dbReference>
<gene>
    <name evidence="3" type="ORF">MG3_00652</name>
</gene>
<accession>A0AB34Q070</accession>
<dbReference type="Gene3D" id="4.10.240.10">
    <property type="entry name" value="Zn(2)-C6 fungal-type DNA-binding domain"/>
    <property type="match status" value="1"/>
</dbReference>
<feature type="region of interest" description="Disordered" evidence="1">
    <location>
        <begin position="403"/>
        <end position="471"/>
    </location>
</feature>
<feature type="compositionally biased region" description="Basic residues" evidence="1">
    <location>
        <begin position="633"/>
        <end position="647"/>
    </location>
</feature>
<sequence length="842" mass="91738">MITHMVTPDSTSSAPNSPYGEDTIKLNSSVISSSSPVRSTSYLQNLQMQQQFSQLQFLQLQQQQQQQDQQLALQQQQQQQQQQSQSQQAQPYANPYFQTPIDQLFQFDNNPNSSFNPTRPPNIHTNQPYVSPYLHSAPLTNHSDLQPQPPPASLSDSELGLGLVKQQQDSLPPQQQAQSQPTPLLNQQHPFYNEYINDMPSTQHPYLIFNNTNAAHSTTSLPNLDAANPSSILPQSALNQSEYYKVTNGSMSNDPQPSTFLYNLHNHSADLVINNDLEFSNASFDSIGGVSVSAAATGAGAGAGDYSHTNITSNFAQTNLHSSSQQSGVLPPPPSLPPPPTSLPSQQSQNQYLDVVPPQQLTNNALKTEANSPLITDSANFTTSQPQFENTILEQSPIFSNNTILSGIDEPSKEKSPNMLNSTLPLSKSTPHHIYQPSSSSSSHVRHNKITKKSSLSRLNTSSKKNLRANLVHSLSTPTELDDANNNNNNDIVTPPKTLSPLLRKKTSFINVKKENDIDDSHDINCKNFSIDIDDMDDEDVLSDFSQPPPPIGGVSNDTMRSLAPVGGVGLGSSGNITGYRSLSNASSTSSHGSHHGLPVMNIFRHNPDSTKPSTPSPILSTASSSSTLSNKKVVKKLRGRKSKTKMNKSSIKTEQVVNEEPQVKNYKDDNDNDNGHDHDDENDGVSSDVGTGSNSTPSTTTKGKKTKLNIDLNNGGGSGTGSGSCSDENTSGNGTNTNTDSTSTSNPMVKKKHTRRRLLPRSKKGCWICRIKHLKCDEVTPICGGCAKFGLQCDYSSEKPAYVTDKILRQKKLTEVSLIRKRNQAKTKISRKKSSNDITND</sequence>
<feature type="region of interest" description="Disordered" evidence="1">
    <location>
        <begin position="583"/>
        <end position="758"/>
    </location>
</feature>
<feature type="region of interest" description="Disordered" evidence="1">
    <location>
        <begin position="166"/>
        <end position="185"/>
    </location>
</feature>
<dbReference type="GO" id="GO:0005829">
    <property type="term" value="C:cytosol"/>
    <property type="evidence" value="ECO:0007669"/>
    <property type="project" value="TreeGrafter"/>
</dbReference>
<dbReference type="AlphaFoldDB" id="A0AB34Q070"/>
<dbReference type="EMBL" id="AJIX01000003">
    <property type="protein sequence ID" value="KGR21645.1"/>
    <property type="molecule type" value="Genomic_DNA"/>
</dbReference>
<dbReference type="PANTHER" id="PTHR47096">
    <property type="entry name" value="MISSHAPEN LIKE KINASE 1"/>
    <property type="match status" value="1"/>
</dbReference>
<feature type="compositionally biased region" description="Low complexity" evidence="1">
    <location>
        <begin position="724"/>
        <end position="747"/>
    </location>
</feature>
<name>A0AB34Q070_CANAX</name>
<dbReference type="InterPro" id="IPR001138">
    <property type="entry name" value="Zn2Cys6_DnaBD"/>
</dbReference>
<dbReference type="SMART" id="SM00066">
    <property type="entry name" value="GAL4"/>
    <property type="match status" value="1"/>
</dbReference>
<evidence type="ECO:0000313" key="3">
    <source>
        <dbReference type="EMBL" id="KGR21645.1"/>
    </source>
</evidence>
<feature type="region of interest" description="Disordered" evidence="1">
    <location>
        <begin position="104"/>
        <end position="157"/>
    </location>
</feature>
<feature type="compositionally biased region" description="Low complexity" evidence="1">
    <location>
        <begin position="613"/>
        <end position="630"/>
    </location>
</feature>
<reference evidence="3 4" key="1">
    <citation type="submission" date="2013-12" db="EMBL/GenBank/DDBJ databases">
        <title>The Genome Sequence of Candida albicans P78048.</title>
        <authorList>
            <consortium name="The Broad Institute Genome Sequencing Platform"/>
            <consortium name="The Broad Institute Genome Sequencing Center for Infectious Disease"/>
            <person name="Cuomo C."/>
            <person name="Bennett R."/>
            <person name="Hirakawa M."/>
            <person name="Noverr M."/>
            <person name="Mitchell A."/>
            <person name="Young S.K."/>
            <person name="Zeng Q."/>
            <person name="Gargeya S."/>
            <person name="Fitzgerald M."/>
            <person name="Abouelleil A."/>
            <person name="Alvarado L."/>
            <person name="Berlin A.M."/>
            <person name="Chapman S.B."/>
            <person name="Dewar J."/>
            <person name="Goldberg J."/>
            <person name="Griggs A."/>
            <person name="Gujja S."/>
            <person name="Hansen M."/>
            <person name="Howarth C."/>
            <person name="Imamovic A."/>
            <person name="Larimer J."/>
            <person name="McCowan C."/>
            <person name="Murphy C."/>
            <person name="Pearson M."/>
            <person name="Priest M."/>
            <person name="Roberts A."/>
            <person name="Saif S."/>
            <person name="Shea T."/>
            <person name="Sykes S."/>
            <person name="Wortman J."/>
            <person name="Nusbaum C."/>
            <person name="Birren B."/>
        </authorList>
    </citation>
    <scope>NUCLEOTIDE SEQUENCE [LARGE SCALE GENOMIC DNA]</scope>
    <source>
        <strain evidence="3 4">P78048</strain>
    </source>
</reference>
<feature type="compositionally biased region" description="Low complexity" evidence="1">
    <location>
        <begin position="583"/>
        <end position="592"/>
    </location>
</feature>
<feature type="region of interest" description="Disordered" evidence="1">
    <location>
        <begin position="478"/>
        <end position="497"/>
    </location>
</feature>
<dbReference type="GO" id="GO:0008270">
    <property type="term" value="F:zinc ion binding"/>
    <property type="evidence" value="ECO:0007669"/>
    <property type="project" value="InterPro"/>
</dbReference>
<feature type="compositionally biased region" description="Basic and acidic residues" evidence="1">
    <location>
        <begin position="662"/>
        <end position="680"/>
    </location>
</feature>
<feature type="compositionally biased region" description="Polar residues" evidence="1">
    <location>
        <begin position="453"/>
        <end position="464"/>
    </location>
</feature>
<protein>
    <recommendedName>
        <fullName evidence="2">Zn(2)-C6 fungal-type domain-containing protein</fullName>
    </recommendedName>
</protein>
<dbReference type="SUPFAM" id="SSF57701">
    <property type="entry name" value="Zn2/Cys6 DNA-binding domain"/>
    <property type="match status" value="1"/>
</dbReference>
<feature type="compositionally biased region" description="Polar residues" evidence="1">
    <location>
        <begin position="648"/>
        <end position="657"/>
    </location>
</feature>
<dbReference type="InterPro" id="IPR036864">
    <property type="entry name" value="Zn2-C6_fun-type_DNA-bd_sf"/>
</dbReference>
<proteinExistence type="predicted"/>
<feature type="region of interest" description="Disordered" evidence="1">
    <location>
        <begin position="320"/>
        <end position="350"/>
    </location>
</feature>
<feature type="compositionally biased region" description="Polar residues" evidence="1">
    <location>
        <begin position="104"/>
        <end position="129"/>
    </location>
</feature>
<feature type="domain" description="Zn(2)-C6 fungal-type" evidence="2">
    <location>
        <begin position="766"/>
        <end position="796"/>
    </location>
</feature>
<organism evidence="3 4">
    <name type="scientific">Candida albicans P78048</name>
    <dbReference type="NCBI Taxonomy" id="1094989"/>
    <lineage>
        <taxon>Eukaryota</taxon>
        <taxon>Fungi</taxon>
        <taxon>Dikarya</taxon>
        <taxon>Ascomycota</taxon>
        <taxon>Saccharomycotina</taxon>
        <taxon>Pichiomycetes</taxon>
        <taxon>Debaryomycetaceae</taxon>
        <taxon>Candida/Lodderomyces clade</taxon>
        <taxon>Candida</taxon>
    </lineage>
</organism>
<dbReference type="CDD" id="cd00067">
    <property type="entry name" value="GAL4"/>
    <property type="match status" value="1"/>
</dbReference>
<dbReference type="PROSITE" id="PS50048">
    <property type="entry name" value="ZN2_CY6_FUNGAL_2"/>
    <property type="match status" value="1"/>
</dbReference>
<feature type="compositionally biased region" description="Polar residues" evidence="1">
    <location>
        <begin position="418"/>
        <end position="429"/>
    </location>
</feature>
<feature type="compositionally biased region" description="Pro residues" evidence="1">
    <location>
        <begin position="330"/>
        <end position="342"/>
    </location>
</feature>
<evidence type="ECO:0000256" key="1">
    <source>
        <dbReference type="SAM" id="MobiDB-lite"/>
    </source>
</evidence>
<evidence type="ECO:0000313" key="4">
    <source>
        <dbReference type="Proteomes" id="UP000030161"/>
    </source>
</evidence>
<feature type="compositionally biased region" description="Low complexity" evidence="1">
    <location>
        <begin position="691"/>
        <end position="702"/>
    </location>
</feature>
<feature type="region of interest" description="Disordered" evidence="1">
    <location>
        <begin position="1"/>
        <end position="21"/>
    </location>
</feature>
<dbReference type="PROSITE" id="PS00463">
    <property type="entry name" value="ZN2_CY6_FUNGAL_1"/>
    <property type="match status" value="1"/>
</dbReference>
<dbReference type="InterPro" id="IPR051700">
    <property type="entry name" value="STE20_Ser-Thr_kinase"/>
</dbReference>
<evidence type="ECO:0000259" key="2">
    <source>
        <dbReference type="PROSITE" id="PS50048"/>
    </source>
</evidence>
<dbReference type="Pfam" id="PF00172">
    <property type="entry name" value="Zn_clus"/>
    <property type="match status" value="1"/>
</dbReference>
<dbReference type="GO" id="GO:0000981">
    <property type="term" value="F:DNA-binding transcription factor activity, RNA polymerase II-specific"/>
    <property type="evidence" value="ECO:0007669"/>
    <property type="project" value="InterPro"/>
</dbReference>
<dbReference type="Proteomes" id="UP000030161">
    <property type="component" value="Unassembled WGS sequence"/>
</dbReference>
<comment type="caution">
    <text evidence="3">The sequence shown here is derived from an EMBL/GenBank/DDBJ whole genome shotgun (WGS) entry which is preliminary data.</text>
</comment>